<proteinExistence type="predicted"/>
<dbReference type="AlphaFoldDB" id="A0A078JIP4"/>
<evidence type="ECO:0000313" key="2">
    <source>
        <dbReference type="Proteomes" id="UP000028999"/>
    </source>
</evidence>
<evidence type="ECO:0000313" key="1">
    <source>
        <dbReference type="EMBL" id="CDY67433.1"/>
    </source>
</evidence>
<accession>A0A078JIP4</accession>
<dbReference type="Gramene" id="CDY67433">
    <property type="protein sequence ID" value="CDY67433"/>
    <property type="gene ID" value="GSBRNA2T00063562001"/>
</dbReference>
<dbReference type="PANTHER" id="PTHR45786:SF66">
    <property type="entry name" value="HOOK MOTIF PROTEIN, PUTATIVE-RELATED"/>
    <property type="match status" value="1"/>
</dbReference>
<keyword evidence="2" id="KW-1185">Reference proteome</keyword>
<reference evidence="1 2" key="1">
    <citation type="journal article" date="2014" name="Science">
        <title>Plant genetics. Early allopolyploid evolution in the post-Neolithic Brassica napus oilseed genome.</title>
        <authorList>
            <person name="Chalhoub B."/>
            <person name="Denoeud F."/>
            <person name="Liu S."/>
            <person name="Parkin I.A."/>
            <person name="Tang H."/>
            <person name="Wang X."/>
            <person name="Chiquet J."/>
            <person name="Belcram H."/>
            <person name="Tong C."/>
            <person name="Samans B."/>
            <person name="Correa M."/>
            <person name="Da Silva C."/>
            <person name="Just J."/>
            <person name="Falentin C."/>
            <person name="Koh C.S."/>
            <person name="Le Clainche I."/>
            <person name="Bernard M."/>
            <person name="Bento P."/>
            <person name="Noel B."/>
            <person name="Labadie K."/>
            <person name="Alberti A."/>
            <person name="Charles M."/>
            <person name="Arnaud D."/>
            <person name="Guo H."/>
            <person name="Daviaud C."/>
            <person name="Alamery S."/>
            <person name="Jabbari K."/>
            <person name="Zhao M."/>
            <person name="Edger P.P."/>
            <person name="Chelaifa H."/>
            <person name="Tack D."/>
            <person name="Lassalle G."/>
            <person name="Mestiri I."/>
            <person name="Schnel N."/>
            <person name="Le Paslier M.C."/>
            <person name="Fan G."/>
            <person name="Renault V."/>
            <person name="Bayer P.E."/>
            <person name="Golicz A.A."/>
            <person name="Manoli S."/>
            <person name="Lee T.H."/>
            <person name="Thi V.H."/>
            <person name="Chalabi S."/>
            <person name="Hu Q."/>
            <person name="Fan C."/>
            <person name="Tollenaere R."/>
            <person name="Lu Y."/>
            <person name="Battail C."/>
            <person name="Shen J."/>
            <person name="Sidebottom C.H."/>
            <person name="Wang X."/>
            <person name="Canaguier A."/>
            <person name="Chauveau A."/>
            <person name="Berard A."/>
            <person name="Deniot G."/>
            <person name="Guan M."/>
            <person name="Liu Z."/>
            <person name="Sun F."/>
            <person name="Lim Y.P."/>
            <person name="Lyons E."/>
            <person name="Town C.D."/>
            <person name="Bancroft I."/>
            <person name="Wang X."/>
            <person name="Meng J."/>
            <person name="Ma J."/>
            <person name="Pires J.C."/>
            <person name="King G.J."/>
            <person name="Brunel D."/>
            <person name="Delourme R."/>
            <person name="Renard M."/>
            <person name="Aury J.M."/>
            <person name="Adams K.L."/>
            <person name="Batley J."/>
            <person name="Snowdon R.J."/>
            <person name="Tost J."/>
            <person name="Edwards D."/>
            <person name="Zhou Y."/>
            <person name="Hua W."/>
            <person name="Sharpe A.G."/>
            <person name="Paterson A.H."/>
            <person name="Guan C."/>
            <person name="Wincker P."/>
        </authorList>
    </citation>
    <scope>NUCLEOTIDE SEQUENCE [LARGE SCALE GENOMIC DNA]</scope>
    <source>
        <strain evidence="2">cv. Darmor-bzh</strain>
    </source>
</reference>
<sequence>MNRKRGNVQIGFDTAKKNKTASCSDMPNLEEIQRFSNPISNQPIPLSSIYFRLFETIENQHVPNYTIPPYQQIHKLSPQTPLNKRRCILGLEKIKDQVNDIPVLSSCLTSLSKDLQKRSFKSMKTKGFHQTRSSSNGSLIQNGQQVFECSSLENTDTENEDSDLDDTMDFEPEVEPNDRERVAPNSEHTVDVIKAPKPPNQKCFSENEYLDEGDPDYNCSHCGAIMWPYNMVFSFTSLGGRVERSLKKGRGPDMFQLQGENYHLLGAGITPPEGSEPKFGQLYIVDTENEVENRAKCLSLGKQKIQVKKKDHLRKDIIETLMKMLNEVNPYVKKFRSARDRFNTDPENSFHMRIVSERLKDRMTYNTPTASEVAALIPGDFSLDMDRRDIVLQKIQENY</sequence>
<dbReference type="PaxDb" id="3708-A0A078JIP4"/>
<dbReference type="PANTHER" id="PTHR45786">
    <property type="entry name" value="DNA BINDING PROTEIN-LIKE"/>
    <property type="match status" value="1"/>
</dbReference>
<protein>
    <submittedName>
        <fullName evidence="1">BnaCnng54940D protein</fullName>
    </submittedName>
</protein>
<name>A0A078JIP4_BRANA</name>
<dbReference type="EMBL" id="LK036099">
    <property type="protein sequence ID" value="CDY67433.1"/>
    <property type="molecule type" value="Genomic_DNA"/>
</dbReference>
<dbReference type="STRING" id="3708.A0A078JIP4"/>
<gene>
    <name evidence="1" type="primary">BnaCnng54940D</name>
    <name evidence="1" type="ORF">GSBRNA2T00063562001</name>
</gene>
<organism evidence="1 2">
    <name type="scientific">Brassica napus</name>
    <name type="common">Rape</name>
    <dbReference type="NCBI Taxonomy" id="3708"/>
    <lineage>
        <taxon>Eukaryota</taxon>
        <taxon>Viridiplantae</taxon>
        <taxon>Streptophyta</taxon>
        <taxon>Embryophyta</taxon>
        <taxon>Tracheophyta</taxon>
        <taxon>Spermatophyta</taxon>
        <taxon>Magnoliopsida</taxon>
        <taxon>eudicotyledons</taxon>
        <taxon>Gunneridae</taxon>
        <taxon>Pentapetalae</taxon>
        <taxon>rosids</taxon>
        <taxon>malvids</taxon>
        <taxon>Brassicales</taxon>
        <taxon>Brassicaceae</taxon>
        <taxon>Brassiceae</taxon>
        <taxon>Brassica</taxon>
    </lineage>
</organism>
<dbReference type="Proteomes" id="UP000028999">
    <property type="component" value="Unassembled WGS sequence"/>
</dbReference>